<keyword evidence="2" id="KW-1185">Reference proteome</keyword>
<protein>
    <submittedName>
        <fullName evidence="1">Uncharacterized protein</fullName>
    </submittedName>
</protein>
<evidence type="ECO:0000313" key="2">
    <source>
        <dbReference type="Proteomes" id="UP001162162"/>
    </source>
</evidence>
<proteinExistence type="predicted"/>
<dbReference type="AlphaFoldDB" id="A0AAV8YL12"/>
<name>A0AAV8YL12_9CUCU</name>
<sequence length="78" mass="8693">MKCGLYAAYLPSYEPIIPTFVQMMIPKRSLELYCVTECVTEIILSRSQCTTANNNNSHSFPHKSLRGPKGLLFGVIIG</sequence>
<gene>
    <name evidence="1" type="ORF">NQ318_023447</name>
</gene>
<dbReference type="EMBL" id="JAPWTK010000075">
    <property type="protein sequence ID" value="KAJ8952007.1"/>
    <property type="molecule type" value="Genomic_DNA"/>
</dbReference>
<accession>A0AAV8YL12</accession>
<organism evidence="1 2">
    <name type="scientific">Aromia moschata</name>
    <dbReference type="NCBI Taxonomy" id="1265417"/>
    <lineage>
        <taxon>Eukaryota</taxon>
        <taxon>Metazoa</taxon>
        <taxon>Ecdysozoa</taxon>
        <taxon>Arthropoda</taxon>
        <taxon>Hexapoda</taxon>
        <taxon>Insecta</taxon>
        <taxon>Pterygota</taxon>
        <taxon>Neoptera</taxon>
        <taxon>Endopterygota</taxon>
        <taxon>Coleoptera</taxon>
        <taxon>Polyphaga</taxon>
        <taxon>Cucujiformia</taxon>
        <taxon>Chrysomeloidea</taxon>
        <taxon>Cerambycidae</taxon>
        <taxon>Cerambycinae</taxon>
        <taxon>Callichromatini</taxon>
        <taxon>Aromia</taxon>
    </lineage>
</organism>
<evidence type="ECO:0000313" key="1">
    <source>
        <dbReference type="EMBL" id="KAJ8952007.1"/>
    </source>
</evidence>
<dbReference type="Proteomes" id="UP001162162">
    <property type="component" value="Unassembled WGS sequence"/>
</dbReference>
<comment type="caution">
    <text evidence="1">The sequence shown here is derived from an EMBL/GenBank/DDBJ whole genome shotgun (WGS) entry which is preliminary data.</text>
</comment>
<reference evidence="1" key="1">
    <citation type="journal article" date="2023" name="Insect Mol. Biol.">
        <title>Genome sequencing provides insights into the evolution of gene families encoding plant cell wall-degrading enzymes in longhorned beetles.</title>
        <authorList>
            <person name="Shin N.R."/>
            <person name="Okamura Y."/>
            <person name="Kirsch R."/>
            <person name="Pauchet Y."/>
        </authorList>
    </citation>
    <scope>NUCLEOTIDE SEQUENCE</scope>
    <source>
        <strain evidence="1">AMC_N1</strain>
    </source>
</reference>